<feature type="compositionally biased region" description="Gly residues" evidence="9">
    <location>
        <begin position="1627"/>
        <end position="1642"/>
    </location>
</feature>
<dbReference type="InterPro" id="IPR041491">
    <property type="entry name" value="TRPM_SLOG"/>
</dbReference>
<evidence type="ECO:0000256" key="3">
    <source>
        <dbReference type="ARBA" id="ARBA00022692"/>
    </source>
</evidence>
<protein>
    <submittedName>
        <fullName evidence="15">Transient receptor potential cation channel subfamily M member 3</fullName>
    </submittedName>
</protein>
<keyword evidence="5" id="KW-0406">Ion transport</keyword>
<name>A0A669B5W7_ORENI</name>
<feature type="transmembrane region" description="Helical" evidence="10">
    <location>
        <begin position="949"/>
        <end position="969"/>
    </location>
</feature>
<keyword evidence="3 10" id="KW-0812">Transmembrane</keyword>
<dbReference type="GO" id="GO:0005261">
    <property type="term" value="F:monoatomic cation channel activity"/>
    <property type="evidence" value="ECO:0007669"/>
    <property type="project" value="TreeGrafter"/>
</dbReference>
<feature type="domain" description="Ion transport" evidence="11">
    <location>
        <begin position="822"/>
        <end position="1061"/>
    </location>
</feature>
<dbReference type="InterPro" id="IPR037162">
    <property type="entry name" value="TRPM_tetra_sf"/>
</dbReference>
<feature type="region of interest" description="Disordered" evidence="9">
    <location>
        <begin position="1517"/>
        <end position="1686"/>
    </location>
</feature>
<dbReference type="Gene3D" id="1.20.5.1010">
    <property type="entry name" value="TRPM, tetramerisation domain"/>
    <property type="match status" value="1"/>
</dbReference>
<keyword evidence="2" id="KW-0813">Transport</keyword>
<feature type="transmembrane region" description="Helical" evidence="10">
    <location>
        <begin position="738"/>
        <end position="756"/>
    </location>
</feature>
<gene>
    <name evidence="15" type="primary">TRPM3</name>
    <name evidence="15" type="synonym">trpm3</name>
</gene>
<reference evidence="15" key="3">
    <citation type="submission" date="2025-09" db="UniProtKB">
        <authorList>
            <consortium name="Ensembl"/>
        </authorList>
    </citation>
    <scope>IDENTIFICATION</scope>
</reference>
<keyword evidence="16" id="KW-1185">Reference proteome</keyword>
<comment type="subcellular location">
    <subcellularLocation>
        <location evidence="1">Membrane</location>
        <topology evidence="1">Multi-pass membrane protein</topology>
    </subcellularLocation>
</comment>
<feature type="domain" description="TRPM SLOG" evidence="13">
    <location>
        <begin position="93"/>
        <end position="358"/>
    </location>
</feature>
<keyword evidence="6 10" id="KW-0472">Membrane</keyword>
<feature type="transmembrane region" description="Helical" evidence="10">
    <location>
        <begin position="910"/>
        <end position="928"/>
    </location>
</feature>
<proteinExistence type="predicted"/>
<feature type="region of interest" description="Disordered" evidence="9">
    <location>
        <begin position="1390"/>
        <end position="1411"/>
    </location>
</feature>
<evidence type="ECO:0000259" key="11">
    <source>
        <dbReference type="Pfam" id="PF00520"/>
    </source>
</evidence>
<evidence type="ECO:0000256" key="1">
    <source>
        <dbReference type="ARBA" id="ARBA00004141"/>
    </source>
</evidence>
<evidence type="ECO:0000256" key="7">
    <source>
        <dbReference type="ARBA" id="ARBA00023303"/>
    </source>
</evidence>
<evidence type="ECO:0000259" key="13">
    <source>
        <dbReference type="Pfam" id="PF18139"/>
    </source>
</evidence>
<evidence type="ECO:0000313" key="16">
    <source>
        <dbReference type="Proteomes" id="UP000005207"/>
    </source>
</evidence>
<evidence type="ECO:0000259" key="14">
    <source>
        <dbReference type="Pfam" id="PF25508"/>
    </source>
</evidence>
<reference evidence="16" key="1">
    <citation type="submission" date="2012-01" db="EMBL/GenBank/DDBJ databases">
        <title>The Genome Sequence of Oreochromis niloticus (Nile Tilapia).</title>
        <authorList>
            <consortium name="Broad Institute Genome Assembly Team"/>
            <consortium name="Broad Institute Sequencing Platform"/>
            <person name="Di Palma F."/>
            <person name="Johnson J."/>
            <person name="Lander E.S."/>
            <person name="Lindblad-Toh K."/>
        </authorList>
    </citation>
    <scope>NUCLEOTIDE SEQUENCE [LARGE SCALE GENOMIC DNA]</scope>
</reference>
<evidence type="ECO:0000256" key="9">
    <source>
        <dbReference type="SAM" id="MobiDB-lite"/>
    </source>
</evidence>
<feature type="compositionally biased region" description="Polar residues" evidence="9">
    <location>
        <begin position="1517"/>
        <end position="1533"/>
    </location>
</feature>
<organism evidence="15 16">
    <name type="scientific">Oreochromis niloticus</name>
    <name type="common">Nile tilapia</name>
    <name type="synonym">Tilapia nilotica</name>
    <dbReference type="NCBI Taxonomy" id="8128"/>
    <lineage>
        <taxon>Eukaryota</taxon>
        <taxon>Metazoa</taxon>
        <taxon>Chordata</taxon>
        <taxon>Craniata</taxon>
        <taxon>Vertebrata</taxon>
        <taxon>Euteleostomi</taxon>
        <taxon>Actinopterygii</taxon>
        <taxon>Neopterygii</taxon>
        <taxon>Teleostei</taxon>
        <taxon>Neoteleostei</taxon>
        <taxon>Acanthomorphata</taxon>
        <taxon>Ovalentaria</taxon>
        <taxon>Cichlomorphae</taxon>
        <taxon>Cichliformes</taxon>
        <taxon>Cichlidae</taxon>
        <taxon>African cichlids</taxon>
        <taxon>Pseudocrenilabrinae</taxon>
        <taxon>Oreochromini</taxon>
        <taxon>Oreochromis</taxon>
    </lineage>
</organism>
<dbReference type="GeneTree" id="ENSGT00940000157366"/>
<dbReference type="Pfam" id="PF25508">
    <property type="entry name" value="TRPM2"/>
    <property type="match status" value="1"/>
</dbReference>
<dbReference type="GO" id="GO:0051262">
    <property type="term" value="P:protein tetramerization"/>
    <property type="evidence" value="ECO:0007669"/>
    <property type="project" value="InterPro"/>
</dbReference>
<feature type="transmembrane region" description="Helical" evidence="10">
    <location>
        <begin position="880"/>
        <end position="898"/>
    </location>
</feature>
<evidence type="ECO:0000256" key="5">
    <source>
        <dbReference type="ARBA" id="ARBA00023065"/>
    </source>
</evidence>
<dbReference type="GO" id="GO:0005886">
    <property type="term" value="C:plasma membrane"/>
    <property type="evidence" value="ECO:0007669"/>
    <property type="project" value="TreeGrafter"/>
</dbReference>
<feature type="domain" description="TRPM-like" evidence="14">
    <location>
        <begin position="450"/>
        <end position="716"/>
    </location>
</feature>
<dbReference type="InterPro" id="IPR050927">
    <property type="entry name" value="TRPM"/>
</dbReference>
<keyword evidence="7" id="KW-0407">Ion channel</keyword>
<comment type="catalytic activity">
    <reaction evidence="8">
        <text>Mg(2+)(in) = Mg(2+)(out)</text>
        <dbReference type="Rhea" id="RHEA:29827"/>
        <dbReference type="ChEBI" id="CHEBI:18420"/>
    </reaction>
</comment>
<accession>A0A669B5W7</accession>
<dbReference type="Pfam" id="PF18139">
    <property type="entry name" value="LSDAT_euk"/>
    <property type="match status" value="1"/>
</dbReference>
<dbReference type="PANTHER" id="PTHR13800">
    <property type="entry name" value="TRANSIENT RECEPTOR POTENTIAL CATION CHANNEL, SUBFAMILY M, MEMBER 6"/>
    <property type="match status" value="1"/>
</dbReference>
<evidence type="ECO:0000256" key="2">
    <source>
        <dbReference type="ARBA" id="ARBA00022448"/>
    </source>
</evidence>
<evidence type="ECO:0000256" key="8">
    <source>
        <dbReference type="ARBA" id="ARBA00034269"/>
    </source>
</evidence>
<feature type="domain" description="TRPM tetramerisation" evidence="12">
    <location>
        <begin position="1153"/>
        <end position="1207"/>
    </location>
</feature>
<dbReference type="Pfam" id="PF16519">
    <property type="entry name" value="TRPM_tetra"/>
    <property type="match status" value="1"/>
</dbReference>
<evidence type="ECO:0000256" key="6">
    <source>
        <dbReference type="ARBA" id="ARBA00023136"/>
    </source>
</evidence>
<feature type="transmembrane region" description="Helical" evidence="10">
    <location>
        <begin position="1027"/>
        <end position="1052"/>
    </location>
</feature>
<keyword evidence="4 10" id="KW-1133">Transmembrane helix</keyword>
<feature type="transmembrane region" description="Helical" evidence="10">
    <location>
        <begin position="813"/>
        <end position="832"/>
    </location>
</feature>
<dbReference type="GO" id="GO:0030001">
    <property type="term" value="P:metal ion transport"/>
    <property type="evidence" value="ECO:0007669"/>
    <property type="project" value="TreeGrafter"/>
</dbReference>
<evidence type="ECO:0000256" key="4">
    <source>
        <dbReference type="ARBA" id="ARBA00022989"/>
    </source>
</evidence>
<evidence type="ECO:0000256" key="10">
    <source>
        <dbReference type="SAM" id="Phobius"/>
    </source>
</evidence>
<dbReference type="PANTHER" id="PTHR13800:SF7">
    <property type="entry name" value="TRANSIENT RECEPTOR POTENTIAL CATION CHANNEL SUBFAMILY M MEMBER 3"/>
    <property type="match status" value="1"/>
</dbReference>
<dbReference type="Pfam" id="PF00520">
    <property type="entry name" value="Ion_trans"/>
    <property type="match status" value="1"/>
</dbReference>
<evidence type="ECO:0000313" key="15">
    <source>
        <dbReference type="Ensembl" id="ENSONIP00000029972.1"/>
    </source>
</evidence>
<dbReference type="InterPro" id="IPR005821">
    <property type="entry name" value="Ion_trans_dom"/>
</dbReference>
<reference evidence="15" key="2">
    <citation type="submission" date="2025-08" db="UniProtKB">
        <authorList>
            <consortium name="Ensembl"/>
        </authorList>
    </citation>
    <scope>IDENTIFICATION</scope>
</reference>
<dbReference type="InterPro" id="IPR057366">
    <property type="entry name" value="TRPM-like"/>
</dbReference>
<dbReference type="Ensembl" id="ENSONIT00000049694.1">
    <property type="protein sequence ID" value="ENSONIP00000029972.1"/>
    <property type="gene ID" value="ENSONIG00000011786.2"/>
</dbReference>
<evidence type="ECO:0000259" key="12">
    <source>
        <dbReference type="Pfam" id="PF16519"/>
    </source>
</evidence>
<feature type="compositionally biased region" description="Basic and acidic residues" evidence="9">
    <location>
        <begin position="1545"/>
        <end position="1557"/>
    </location>
</feature>
<dbReference type="InterPro" id="IPR032415">
    <property type="entry name" value="TRPM_tetra"/>
</dbReference>
<sequence>RKQKGMELRTFCKSPQILPLVCNIATECCCGRLIGQHVGLPPGISSSQNDKAERLAKNDSLSEKWSISKHTQLSPTDAFGTIEFQGGGHSNKAMYVRVSYDTKPDLLLHLMTKEWQLELPKLLISVHGGLQNFELQPKLKQVFGKGLIKAAMTTGAWIFTGGVNTGVIRHVGDALKDHASKSRGKICTIGIAPWGIVENQEDLVGKDVVRPYQTMSNPMSKLTVLNSLHSHFILADNGTTGKYGAEVKLRRQLEKHISLQKINTRIGQGVPVVALIVEGGPNVISIVLEYLRDTPPVPVVVCDGSGRASDILAFGHKYSEEGGIINESLRDQLLVTIQKTFTYSRSQAQHLFIILMECMKKKELITVFRMGSEGHQDIDLAILTALLKGANASAPDQLSLALAWNRVDIARSQIFIYGQQWPVRSRYSINQNICDIYILCYYLYSQDVGSLEQAMLDALVLDRVDFVKLLIENGVSMHRFLTLSRLEELYNTRHGPSNTLYHLVRDVKKGNLPPDYRISLIDIGLVIEYLMGGAYRCNYTRKRFRTLYHNLFGPKRPKALKLLGMEDDMPIRRGRQKTTRKREEEVDIDLDDPEINHFPFPFHELMVWAVLMKRQKMALFFWQHGEEAMAKALVACKLCKAMAHEASENDMVDDISQELNHNSREFGQLAVELLDQSYKQDEQMAMKLLTYELKNWSNATCLQLAVAAKHRDFIAHTCSQMLLTDMWMGRLRMRKNSGLKVILGLLLPPSILSLEFKNKDEMSYMPQDQEAMLGKVTTETSRKKDVEEVQNRHRLIPMGRKIYEFYNAPIVKFWFHTMAYVGYLMLFNYIVLVKMDLWPSPQEWIVIAYIFTNGIEKMREILMSEPGKLLQKVKVWLQEYWNITDLMAILIFSVGMVLRLQEPPLMSYGRVIYCVNIIYWYIRLLDIFGVNKYLGPYVMMIGKMMIDMMYFVIIMLVVLMSFGVARQAILNPNEDPSWMLARNIFFMPYWMIYGEVFADQIDPPCGQNITTEDGVVVALPPCKTGAWIVPAIMACYLLVANILLVNLLIAVFNNTFFEVKSISNQVWKFQRYQLIMTFHERPVLPPPLIIFSHITMVLKHLCCRWRKHDDDERDYGLKLFITEDELKKVHDFEEQCIEEYFREKDDRFHSSNDERIRVTSERVENMAMRLEEVNEREHFMKASLQTVDIRLAQMEELIGRIAVALERMTGVERGEVQKARSRTSSDSAYILRQSSFNSTEGNCYRLQEALEGTAEGSMSPPSPTSITTRTRSHSFYVGAGRAAERGSRAERAESFFKDRSLSLHRANSSQSVSSAAGPKESKPLPLATLSVSQQHRPSSCIDIYVSTSEEVGPAEVFLDPLRMVPPLQRDSSLQSDIIETVLPGGREFSSAATSGLGDRHSEGGAGSSGTAGAMFDDSAAADLSLCSAHLLPDSTLPPWDMEPSPPPSAGLLERSKSSRYLSTAGTGFLDEPPLVKSHSLMFTPRSCYGGIGAGVQVKAAEYTSITDCIDTRCVSSPYTPAERSQSPGGSTSFPFDKPSDVGSSHPEREAELSHTESDPEDPDDLVPPPDTPRLGVLGGPSGAPLCSPFSKLERANSCSSDDSHPSLTLAPPHRKSLSVSERMERGPGLGADRGPGPGGRGLAGTRNPFLRSKSGARPDTAKTDSLSMRKLAAPSAFRSFDRQNYT</sequence>
<dbReference type="Proteomes" id="UP000005207">
    <property type="component" value="Linkage group LG12"/>
</dbReference>